<sequence>MKAYEGQQYSTLKRQCLQSGLLFEDPRFPAKDDSLFLHGNRIGRVVWKRPRLYKPAIERFDQSRSNSSMVWYTLPKISSPCRSPFETLEGCQLLVHLKVCNNSTNTNEQLRGVLHVRALIQC</sequence>
<dbReference type="InterPro" id="IPR038765">
    <property type="entry name" value="Papain-like_cys_pep_sf"/>
</dbReference>
<evidence type="ECO:0000313" key="1">
    <source>
        <dbReference type="EMBL" id="CAL1572901.1"/>
    </source>
</evidence>
<organism evidence="1 2">
    <name type="scientific">Knipowitschia caucasica</name>
    <name type="common">Caucasian dwarf goby</name>
    <name type="synonym">Pomatoschistus caucasicus</name>
    <dbReference type="NCBI Taxonomy" id="637954"/>
    <lineage>
        <taxon>Eukaryota</taxon>
        <taxon>Metazoa</taxon>
        <taxon>Chordata</taxon>
        <taxon>Craniata</taxon>
        <taxon>Vertebrata</taxon>
        <taxon>Euteleostomi</taxon>
        <taxon>Actinopterygii</taxon>
        <taxon>Neopterygii</taxon>
        <taxon>Teleostei</taxon>
        <taxon>Neoteleostei</taxon>
        <taxon>Acanthomorphata</taxon>
        <taxon>Gobiaria</taxon>
        <taxon>Gobiiformes</taxon>
        <taxon>Gobioidei</taxon>
        <taxon>Gobiidae</taxon>
        <taxon>Gobiinae</taxon>
        <taxon>Knipowitschia</taxon>
    </lineage>
</organism>
<accession>A0AAV2J8Y5</accession>
<keyword evidence="2" id="KW-1185">Reference proteome</keyword>
<dbReference type="Proteomes" id="UP001497482">
    <property type="component" value="Chromosome 11"/>
</dbReference>
<dbReference type="SUPFAM" id="SSF54001">
    <property type="entry name" value="Cysteine proteinases"/>
    <property type="match status" value="1"/>
</dbReference>
<evidence type="ECO:0008006" key="3">
    <source>
        <dbReference type="Google" id="ProtNLM"/>
    </source>
</evidence>
<name>A0AAV2J8Y5_KNICA</name>
<proteinExistence type="predicted"/>
<protein>
    <recommendedName>
        <fullName evidence="3">Calpain catalytic domain-containing protein</fullName>
    </recommendedName>
</protein>
<dbReference type="EMBL" id="OZ035833">
    <property type="protein sequence ID" value="CAL1572901.1"/>
    <property type="molecule type" value="Genomic_DNA"/>
</dbReference>
<reference evidence="1 2" key="1">
    <citation type="submission" date="2024-04" db="EMBL/GenBank/DDBJ databases">
        <authorList>
            <person name="Waldvogel A.-M."/>
            <person name="Schoenle A."/>
        </authorList>
    </citation>
    <scope>NUCLEOTIDE SEQUENCE [LARGE SCALE GENOMIC DNA]</scope>
</reference>
<dbReference type="AlphaFoldDB" id="A0AAV2J8Y5"/>
<gene>
    <name evidence="1" type="ORF">KC01_LOCUS4897</name>
</gene>
<evidence type="ECO:0000313" key="2">
    <source>
        <dbReference type="Proteomes" id="UP001497482"/>
    </source>
</evidence>